<dbReference type="Pfam" id="PF00293">
    <property type="entry name" value="NUDIX"/>
    <property type="match status" value="1"/>
</dbReference>
<dbReference type="Gene3D" id="3.90.79.10">
    <property type="entry name" value="Nucleoside Triphosphate Pyrophosphohydrolase"/>
    <property type="match status" value="1"/>
</dbReference>
<sequence>MSGTSDLWEPPEIQVAVDIVILTMRASVFHVLLIERGEEPQAGTQALPGGFLNNKWEGIYDAALRELKEEADLDASGLHVEQLAAYGEPGRDPRGRVLSVAYMAIAPGLPEPSAGTDASDAAWVPVEDVLSGKVSLAFDHRQIVRDAVERARSKLERTSLALAFCGRTFTLTELQHVYEGVWGCSLDPRNFYRKVQNIPGFVEPAGSVRRMAAGRPARLFRAGGGTVLYPPMVRPVPTES</sequence>
<evidence type="ECO:0000313" key="2">
    <source>
        <dbReference type="EMBL" id="GGM24188.1"/>
    </source>
</evidence>
<reference evidence="2" key="2">
    <citation type="submission" date="2020-09" db="EMBL/GenBank/DDBJ databases">
        <authorList>
            <person name="Sun Q."/>
            <person name="Ohkuma M."/>
        </authorList>
    </citation>
    <scope>NUCLEOTIDE SEQUENCE</scope>
    <source>
        <strain evidence="2">JCM 3051</strain>
    </source>
</reference>
<keyword evidence="2" id="KW-0378">Hydrolase</keyword>
<feature type="domain" description="Nudix hydrolase" evidence="1">
    <location>
        <begin position="12"/>
        <end position="149"/>
    </location>
</feature>
<dbReference type="SUPFAM" id="SSF55811">
    <property type="entry name" value="Nudix"/>
    <property type="match status" value="1"/>
</dbReference>
<dbReference type="SUPFAM" id="SSF46785">
    <property type="entry name" value="Winged helix' DNA-binding domain"/>
    <property type="match status" value="1"/>
</dbReference>
<comment type="caution">
    <text evidence="2">The sequence shown here is derived from an EMBL/GenBank/DDBJ whole genome shotgun (WGS) entry which is preliminary data.</text>
</comment>
<dbReference type="Pfam" id="PF21906">
    <property type="entry name" value="WHD_NrtR"/>
    <property type="match status" value="1"/>
</dbReference>
<organism evidence="2 3">
    <name type="scientific">Promicromonospora citrea</name>
    <dbReference type="NCBI Taxonomy" id="43677"/>
    <lineage>
        <taxon>Bacteria</taxon>
        <taxon>Bacillati</taxon>
        <taxon>Actinomycetota</taxon>
        <taxon>Actinomycetes</taxon>
        <taxon>Micrococcales</taxon>
        <taxon>Promicromonosporaceae</taxon>
        <taxon>Promicromonospora</taxon>
    </lineage>
</organism>
<dbReference type="PANTHER" id="PTHR43736">
    <property type="entry name" value="ADP-RIBOSE PYROPHOSPHATASE"/>
    <property type="match status" value="1"/>
</dbReference>
<gene>
    <name evidence="2" type="ORF">GCM10010102_19830</name>
</gene>
<accession>A0A8H9GGH8</accession>
<dbReference type="InterPro" id="IPR015797">
    <property type="entry name" value="NUDIX_hydrolase-like_dom_sf"/>
</dbReference>
<dbReference type="InterPro" id="IPR036388">
    <property type="entry name" value="WH-like_DNA-bd_sf"/>
</dbReference>
<dbReference type="Proteomes" id="UP000655589">
    <property type="component" value="Unassembled WGS sequence"/>
</dbReference>
<dbReference type="InterPro" id="IPR000086">
    <property type="entry name" value="NUDIX_hydrolase_dom"/>
</dbReference>
<protein>
    <submittedName>
        <fullName evidence="2">NUDIX hydrolase</fullName>
    </submittedName>
</protein>
<dbReference type="GO" id="GO:0016787">
    <property type="term" value="F:hydrolase activity"/>
    <property type="evidence" value="ECO:0007669"/>
    <property type="project" value="UniProtKB-KW"/>
</dbReference>
<dbReference type="InterPro" id="IPR054105">
    <property type="entry name" value="WHD_NrtR"/>
</dbReference>
<dbReference type="RefSeq" id="WP_171106238.1">
    <property type="nucleotide sequence ID" value="NZ_BMPT01000006.1"/>
</dbReference>
<name>A0A8H9GGH8_9MICO</name>
<evidence type="ECO:0000259" key="1">
    <source>
        <dbReference type="PROSITE" id="PS51462"/>
    </source>
</evidence>
<dbReference type="CDD" id="cd18873">
    <property type="entry name" value="NUDIX_NadM_like"/>
    <property type="match status" value="1"/>
</dbReference>
<proteinExistence type="predicted"/>
<dbReference type="InterPro" id="IPR036390">
    <property type="entry name" value="WH_DNA-bd_sf"/>
</dbReference>
<evidence type="ECO:0000313" key="3">
    <source>
        <dbReference type="Proteomes" id="UP000655589"/>
    </source>
</evidence>
<keyword evidence="3" id="KW-1185">Reference proteome</keyword>
<dbReference type="Gene3D" id="1.10.10.10">
    <property type="entry name" value="Winged helix-like DNA-binding domain superfamily/Winged helix DNA-binding domain"/>
    <property type="match status" value="1"/>
</dbReference>
<dbReference type="PROSITE" id="PS51462">
    <property type="entry name" value="NUDIX"/>
    <property type="match status" value="1"/>
</dbReference>
<dbReference type="EMBL" id="BMPT01000006">
    <property type="protein sequence ID" value="GGM24188.1"/>
    <property type="molecule type" value="Genomic_DNA"/>
</dbReference>
<dbReference type="PANTHER" id="PTHR43736:SF4">
    <property type="entry name" value="SLR1690 PROTEIN"/>
    <property type="match status" value="1"/>
</dbReference>
<dbReference type="AlphaFoldDB" id="A0A8H9GGH8"/>
<reference evidence="2" key="1">
    <citation type="journal article" date="2014" name="Int. J. Syst. Evol. Microbiol.">
        <title>Complete genome sequence of Corynebacterium casei LMG S-19264T (=DSM 44701T), isolated from a smear-ripened cheese.</title>
        <authorList>
            <consortium name="US DOE Joint Genome Institute (JGI-PGF)"/>
            <person name="Walter F."/>
            <person name="Albersmeier A."/>
            <person name="Kalinowski J."/>
            <person name="Ruckert C."/>
        </authorList>
    </citation>
    <scope>NUCLEOTIDE SEQUENCE</scope>
    <source>
        <strain evidence="2">JCM 3051</strain>
    </source>
</reference>